<gene>
    <name evidence="3" type="ORF">VP1G_01228</name>
</gene>
<evidence type="ECO:0000256" key="2">
    <source>
        <dbReference type="SAM" id="SignalP"/>
    </source>
</evidence>
<dbReference type="AlphaFoldDB" id="A0A194UQ06"/>
<feature type="chain" id="PRO_5008265737" evidence="2">
    <location>
        <begin position="19"/>
        <end position="281"/>
    </location>
</feature>
<feature type="signal peptide" evidence="2">
    <location>
        <begin position="1"/>
        <end position="18"/>
    </location>
</feature>
<keyword evidence="4" id="KW-1185">Reference proteome</keyword>
<reference evidence="4" key="1">
    <citation type="submission" date="2014-12" db="EMBL/GenBank/DDBJ databases">
        <title>Genome Sequence of Valsa Canker Pathogens Uncovers a Specific Adaption of Colonization on Woody Bark.</title>
        <authorList>
            <person name="Yin Z."/>
            <person name="Liu H."/>
            <person name="Gao X."/>
            <person name="Li Z."/>
            <person name="Song N."/>
            <person name="Ke X."/>
            <person name="Dai Q."/>
            <person name="Wu Y."/>
            <person name="Sun Y."/>
            <person name="Xu J.-R."/>
            <person name="Kang Z.K."/>
            <person name="Wang L."/>
            <person name="Huang L."/>
        </authorList>
    </citation>
    <scope>NUCLEOTIDE SEQUENCE [LARGE SCALE GENOMIC DNA]</scope>
    <source>
        <strain evidence="4">SXYL134</strain>
    </source>
</reference>
<name>A0A194UQ06_CYTMA</name>
<keyword evidence="2" id="KW-0732">Signal</keyword>
<proteinExistence type="predicted"/>
<organism evidence="3 4">
    <name type="scientific">Cytospora mali</name>
    <name type="common">Apple Valsa canker fungus</name>
    <name type="synonym">Valsa mali</name>
    <dbReference type="NCBI Taxonomy" id="578113"/>
    <lineage>
        <taxon>Eukaryota</taxon>
        <taxon>Fungi</taxon>
        <taxon>Dikarya</taxon>
        <taxon>Ascomycota</taxon>
        <taxon>Pezizomycotina</taxon>
        <taxon>Sordariomycetes</taxon>
        <taxon>Sordariomycetidae</taxon>
        <taxon>Diaporthales</taxon>
        <taxon>Cytosporaceae</taxon>
        <taxon>Cytospora</taxon>
    </lineage>
</organism>
<dbReference type="OrthoDB" id="5409186at2759"/>
<feature type="region of interest" description="Disordered" evidence="1">
    <location>
        <begin position="143"/>
        <end position="169"/>
    </location>
</feature>
<protein>
    <submittedName>
        <fullName evidence="3">Uncharacterized protein</fullName>
    </submittedName>
</protein>
<evidence type="ECO:0000313" key="3">
    <source>
        <dbReference type="EMBL" id="KUI53750.1"/>
    </source>
</evidence>
<dbReference type="Proteomes" id="UP000078576">
    <property type="component" value="Unassembled WGS sequence"/>
</dbReference>
<dbReference type="STRING" id="694573.A0A194UQ06"/>
<evidence type="ECO:0000313" key="4">
    <source>
        <dbReference type="Proteomes" id="UP000078576"/>
    </source>
</evidence>
<feature type="region of interest" description="Disordered" evidence="1">
    <location>
        <begin position="235"/>
        <end position="262"/>
    </location>
</feature>
<sequence>MKGLSVVAFAAIASQALAKPQPMPYKPVKAFLSAREIFGLDRRDTYGYHPIQSICGAGPSCAEACGEEYLQCPSSDNQLHCYNVKANELCCGDDTGNSCEDGYYCSGDSTGQTWCCPEGMDLDTCASKYQVTGALHSNSAILPTSTTSSASSTSTSVVSSTTSSASSSVTSSVSSSVPSAVAFPVVSHAVPHVASTVSHVASSAPSAVSSALAGGVFFDTGNSTAVAISATGAQGGATATSTSGPGAVSATGSSTSKSGASSSSPATFLALVGAAAFAAFF</sequence>
<accession>A0A194UQ06</accession>
<dbReference type="EMBL" id="KN714670">
    <property type="protein sequence ID" value="KUI53750.1"/>
    <property type="molecule type" value="Genomic_DNA"/>
</dbReference>
<evidence type="ECO:0000256" key="1">
    <source>
        <dbReference type="SAM" id="MobiDB-lite"/>
    </source>
</evidence>